<keyword evidence="4" id="KW-0963">Cytoplasm</keyword>
<evidence type="ECO:0000313" key="14">
    <source>
        <dbReference type="Proteomes" id="UP000245119"/>
    </source>
</evidence>
<feature type="signal peptide" evidence="11">
    <location>
        <begin position="1"/>
        <end position="16"/>
    </location>
</feature>
<dbReference type="OrthoDB" id="6133383at2759"/>
<feature type="chain" id="PRO_5015755096" description="C1q domain-containing protein" evidence="11">
    <location>
        <begin position="17"/>
        <end position="1144"/>
    </location>
</feature>
<evidence type="ECO:0000256" key="4">
    <source>
        <dbReference type="ARBA" id="ARBA00022490"/>
    </source>
</evidence>
<dbReference type="InterPro" id="IPR006955">
    <property type="entry name" value="Uso1_p115_C"/>
</dbReference>
<dbReference type="Proteomes" id="UP000245119">
    <property type="component" value="Linkage Group LG1"/>
</dbReference>
<accession>A0A2T7Q022</accession>
<keyword evidence="8" id="KW-0472">Membrane</keyword>
<evidence type="ECO:0000313" key="13">
    <source>
        <dbReference type="EMBL" id="PVD39023.1"/>
    </source>
</evidence>
<dbReference type="InterPro" id="IPR016024">
    <property type="entry name" value="ARM-type_fold"/>
</dbReference>
<evidence type="ECO:0000256" key="2">
    <source>
        <dbReference type="ARBA" id="ARBA00004496"/>
    </source>
</evidence>
<dbReference type="InterPro" id="IPR008983">
    <property type="entry name" value="Tumour_necrosis_fac-like_dom"/>
</dbReference>
<dbReference type="AlphaFoldDB" id="A0A2T7Q022"/>
<dbReference type="InterPro" id="IPR011989">
    <property type="entry name" value="ARM-like"/>
</dbReference>
<dbReference type="InterPro" id="IPR001073">
    <property type="entry name" value="C1q_dom"/>
</dbReference>
<evidence type="ECO:0000256" key="10">
    <source>
        <dbReference type="SAM" id="MobiDB-lite"/>
    </source>
</evidence>
<dbReference type="Pfam" id="PF04869">
    <property type="entry name" value="Uso1_p115_head"/>
    <property type="match status" value="1"/>
</dbReference>
<dbReference type="Gene3D" id="1.25.10.10">
    <property type="entry name" value="Leucine-rich Repeat Variant"/>
    <property type="match status" value="1"/>
</dbReference>
<keyword evidence="14" id="KW-1185">Reference proteome</keyword>
<comment type="subcellular location">
    <subcellularLocation>
        <location evidence="2">Cytoplasm</location>
    </subcellularLocation>
    <subcellularLocation>
        <location evidence="1">Endomembrane system</location>
        <topology evidence="1">Peripheral membrane protein</topology>
    </subcellularLocation>
    <subcellularLocation>
        <location evidence="3">Golgi apparatus</location>
    </subcellularLocation>
</comment>
<dbReference type="EMBL" id="PZQS01000001">
    <property type="protein sequence ID" value="PVD39023.1"/>
    <property type="molecule type" value="Genomic_DNA"/>
</dbReference>
<sequence>MILVLASAVLSPGSSCVINCISKRSDDVSPLQAVVEQLSQQLVHLTAQVEANKNRIDDTQRAVGFTARKKLADVHGLRLYETIVFDDVVYNAGDGYDPETGFFTAPVAGSYVFFLQTMLHNLDEERLFLDITKNGSTLARAHERRCSRSEILNRKQTASSFPTALWDMPRRRMRLPEDTTTRWTTSEIFLELSKAVNNRLVLRRLCHRVQTSSLLEDRRDAVRALKALSKVQNRVVEYSVVLSLSPSVYKFRLEVGTQAMDVLTKVLETDRSDVEITGYALDTLFNVMSNEPSEEDEMTSKSSVDLGEQFTEIFIKKQENVTMLISLLEEYDFHIRWPTVRLLTVLLTNRLKDLQECILVIPMAVSKLMDLLVDSREIIRNDALLLLNQLTKGHANIQKIVAFENAFERILDIIVEEGASDGGIVVEDCLLLLLNLLKNNASNQNFFKEGSYIQRISPFLELGSASAPSKQSGWSAQKVTNIHLILQLVRTLVSPSNPQNQTVACQKVMNQCGLLQQLCSILMASGVPADVLTETINTVSEVIRGNQANQEYFASVLAPSNPPRPAIVVLLMSMVNEKQPFVLRCAVLYCFQSFLYKNEVGQSQIIQTLLPTTADVNTITAGQLLCGGLFSTDSLSNWFAAVALLHAVIGRNTNNRGQLLRVQLATSLGNPPVSLLQQCCNILAQGAKLQTRIGLLMLLCTWMADCPIAVNHFLTNSANVSYLISQVSSSEGDELELIVQGLCAFLLGLCMVFNDNQNSSFTKASLKEVIQNRIGEEVFADKLTQVAKNENYTRAAKKPHLNYKHPSEIVFDHEFTKLFKNLENDVLVAVSGEENSGLKATSRREHENLVENYKEVIKEQDQKLNDMSQRVLELQSKHSAATATIDELRSQVQQLKDQNALLKAQKGSQSSNHLQGTPPGGDNVEKFQKEIQMLRFQVAEKDLQIEQLTTSLTTLEASLASQIGDENKENSPSEAAVLQISINRLNMELKDLRVNCDQKDTEISTLRSQLEGSQQDLLQLQNNSSNSQGFLDSRVTEMTEEIRRLSEEKTSLQERLKKSNEENLKLANKIRVLEEEREAEAEDKRSLNEELETLKKEQDDLLVLLADQDGKINKFKQRLKDLGQVVEEDEEEFDDEEEEMGEEA</sequence>
<proteinExistence type="predicted"/>
<feature type="domain" description="C1q" evidence="12">
    <location>
        <begin position="58"/>
        <end position="142"/>
    </location>
</feature>
<dbReference type="InterPro" id="IPR006953">
    <property type="entry name" value="Vesicle_Uso1_P115_head"/>
</dbReference>
<evidence type="ECO:0000256" key="9">
    <source>
        <dbReference type="SAM" id="Coils"/>
    </source>
</evidence>
<gene>
    <name evidence="13" type="ORF">C0Q70_01650</name>
</gene>
<dbReference type="Pfam" id="PF18770">
    <property type="entry name" value="Arm_vescicular"/>
    <property type="match status" value="1"/>
</dbReference>
<dbReference type="GO" id="GO:0005795">
    <property type="term" value="C:Golgi stack"/>
    <property type="evidence" value="ECO:0007669"/>
    <property type="project" value="TreeGrafter"/>
</dbReference>
<dbReference type="GO" id="GO:0012507">
    <property type="term" value="C:ER to Golgi transport vesicle membrane"/>
    <property type="evidence" value="ECO:0007669"/>
    <property type="project" value="TreeGrafter"/>
</dbReference>
<keyword evidence="5" id="KW-0677">Repeat</keyword>
<evidence type="ECO:0000256" key="7">
    <source>
        <dbReference type="ARBA" id="ARBA00023054"/>
    </source>
</evidence>
<dbReference type="GO" id="GO:0045056">
    <property type="term" value="P:transcytosis"/>
    <property type="evidence" value="ECO:0007669"/>
    <property type="project" value="TreeGrafter"/>
</dbReference>
<dbReference type="PANTHER" id="PTHR10013:SF0">
    <property type="entry name" value="GENERAL VESICULAR TRANSPORT FACTOR P115"/>
    <property type="match status" value="1"/>
</dbReference>
<feature type="region of interest" description="Disordered" evidence="10">
    <location>
        <begin position="904"/>
        <end position="924"/>
    </location>
</feature>
<dbReference type="SUPFAM" id="SSF48371">
    <property type="entry name" value="ARM repeat"/>
    <property type="match status" value="1"/>
</dbReference>
<dbReference type="STRING" id="400727.A0A2T7Q022"/>
<evidence type="ECO:0000256" key="8">
    <source>
        <dbReference type="ARBA" id="ARBA00023136"/>
    </source>
</evidence>
<keyword evidence="11" id="KW-0732">Signal</keyword>
<evidence type="ECO:0000256" key="6">
    <source>
        <dbReference type="ARBA" id="ARBA00023034"/>
    </source>
</evidence>
<protein>
    <recommendedName>
        <fullName evidence="12">C1q domain-containing protein</fullName>
    </recommendedName>
</protein>
<comment type="caution">
    <text evidence="13">The sequence shown here is derived from an EMBL/GenBank/DDBJ whole genome shotgun (WGS) entry which is preliminary data.</text>
</comment>
<dbReference type="SUPFAM" id="SSF49842">
    <property type="entry name" value="TNF-like"/>
    <property type="match status" value="1"/>
</dbReference>
<keyword evidence="6" id="KW-0333">Golgi apparatus</keyword>
<dbReference type="GO" id="GO:0006886">
    <property type="term" value="P:intracellular protein transport"/>
    <property type="evidence" value="ECO:0007669"/>
    <property type="project" value="InterPro"/>
</dbReference>
<dbReference type="Pfam" id="PF04871">
    <property type="entry name" value="Uso1_p115_C"/>
    <property type="match status" value="1"/>
</dbReference>
<dbReference type="GO" id="GO:0048211">
    <property type="term" value="P:Golgi vesicle docking"/>
    <property type="evidence" value="ECO:0007669"/>
    <property type="project" value="TreeGrafter"/>
</dbReference>
<name>A0A2T7Q022_POMCA</name>
<dbReference type="GO" id="GO:0005783">
    <property type="term" value="C:endoplasmic reticulum"/>
    <property type="evidence" value="ECO:0007669"/>
    <property type="project" value="TreeGrafter"/>
</dbReference>
<dbReference type="GO" id="GO:0000139">
    <property type="term" value="C:Golgi membrane"/>
    <property type="evidence" value="ECO:0007669"/>
    <property type="project" value="InterPro"/>
</dbReference>
<evidence type="ECO:0000256" key="1">
    <source>
        <dbReference type="ARBA" id="ARBA00004184"/>
    </source>
</evidence>
<dbReference type="PANTHER" id="PTHR10013">
    <property type="entry name" value="GENERAL VESICULAR TRANSPORT FACTOR P115"/>
    <property type="match status" value="1"/>
</dbReference>
<dbReference type="InterPro" id="IPR041209">
    <property type="entry name" value="P115_Arm_rpt"/>
</dbReference>
<feature type="compositionally biased region" description="Polar residues" evidence="10">
    <location>
        <begin position="906"/>
        <end position="915"/>
    </location>
</feature>
<evidence type="ECO:0000256" key="3">
    <source>
        <dbReference type="ARBA" id="ARBA00004555"/>
    </source>
</evidence>
<organism evidence="13 14">
    <name type="scientific">Pomacea canaliculata</name>
    <name type="common">Golden apple snail</name>
    <dbReference type="NCBI Taxonomy" id="400727"/>
    <lineage>
        <taxon>Eukaryota</taxon>
        <taxon>Metazoa</taxon>
        <taxon>Spiralia</taxon>
        <taxon>Lophotrochozoa</taxon>
        <taxon>Mollusca</taxon>
        <taxon>Gastropoda</taxon>
        <taxon>Caenogastropoda</taxon>
        <taxon>Architaenioglossa</taxon>
        <taxon>Ampullarioidea</taxon>
        <taxon>Ampullariidae</taxon>
        <taxon>Pomacea</taxon>
    </lineage>
</organism>
<dbReference type="FunFam" id="1.25.10.10:FF:000394">
    <property type="entry name" value="general vesicular transport factor p115"/>
    <property type="match status" value="1"/>
</dbReference>
<feature type="coiled-coil region" evidence="9">
    <location>
        <begin position="975"/>
        <end position="1139"/>
    </location>
</feature>
<dbReference type="GO" id="GO:0048280">
    <property type="term" value="P:vesicle fusion with Golgi apparatus"/>
    <property type="evidence" value="ECO:0007669"/>
    <property type="project" value="InterPro"/>
</dbReference>
<dbReference type="Gene3D" id="2.60.120.40">
    <property type="match status" value="1"/>
</dbReference>
<dbReference type="PROSITE" id="PS50871">
    <property type="entry name" value="C1Q"/>
    <property type="match status" value="1"/>
</dbReference>
<dbReference type="GO" id="GO:0006888">
    <property type="term" value="P:endoplasmic reticulum to Golgi vesicle-mediated transport"/>
    <property type="evidence" value="ECO:0007669"/>
    <property type="project" value="TreeGrafter"/>
</dbReference>
<evidence type="ECO:0000259" key="12">
    <source>
        <dbReference type="PROSITE" id="PS50871"/>
    </source>
</evidence>
<dbReference type="InterPro" id="IPR024095">
    <property type="entry name" value="Vesicle_P115"/>
</dbReference>
<dbReference type="Pfam" id="PF00386">
    <property type="entry name" value="C1q"/>
    <property type="match status" value="1"/>
</dbReference>
<evidence type="ECO:0000256" key="11">
    <source>
        <dbReference type="SAM" id="SignalP"/>
    </source>
</evidence>
<keyword evidence="7 9" id="KW-0175">Coiled coil</keyword>
<reference evidence="13 14" key="1">
    <citation type="submission" date="2018-04" db="EMBL/GenBank/DDBJ databases">
        <title>The genome of golden apple snail Pomacea canaliculata provides insight into stress tolerance and invasive adaptation.</title>
        <authorList>
            <person name="Liu C."/>
            <person name="Liu B."/>
            <person name="Ren Y."/>
            <person name="Zhang Y."/>
            <person name="Wang H."/>
            <person name="Li S."/>
            <person name="Jiang F."/>
            <person name="Yin L."/>
            <person name="Zhang G."/>
            <person name="Qian W."/>
            <person name="Fan W."/>
        </authorList>
    </citation>
    <scope>NUCLEOTIDE SEQUENCE [LARGE SCALE GENOMIC DNA]</scope>
    <source>
        <strain evidence="13">SZHN2017</strain>
        <tissue evidence="13">Muscle</tissue>
    </source>
</reference>
<evidence type="ECO:0000256" key="5">
    <source>
        <dbReference type="ARBA" id="ARBA00022737"/>
    </source>
</evidence>